<dbReference type="RefSeq" id="WP_149265800.1">
    <property type="nucleotide sequence ID" value="NZ_VFJB01000003.1"/>
</dbReference>
<dbReference type="Proteomes" id="UP000322876">
    <property type="component" value="Unassembled WGS sequence"/>
</dbReference>
<gene>
    <name evidence="3" type="ORF">FHQ18_03580</name>
</gene>
<evidence type="ECO:0000256" key="1">
    <source>
        <dbReference type="SAM" id="MobiDB-lite"/>
    </source>
</evidence>
<name>A0A5A8F6I3_9BACT</name>
<dbReference type="AlphaFoldDB" id="A0A5A8F6I3"/>
<keyword evidence="4" id="KW-1185">Reference proteome</keyword>
<reference evidence="3 4" key="1">
    <citation type="submission" date="2019-06" db="EMBL/GenBank/DDBJ databases">
        <title>Genomic insights into carbon and energy metabolism of Deferribacter autotrophicus revealed new metabolic traits in the phylum Deferribacteres.</title>
        <authorList>
            <person name="Slobodkin A.I."/>
            <person name="Slobodkina G.B."/>
            <person name="Allioux M."/>
            <person name="Alain K."/>
            <person name="Jebbar M."/>
            <person name="Shadrin V."/>
            <person name="Kublanov I.V."/>
            <person name="Toshchakov S.V."/>
            <person name="Bonch-Osmolovskaya E.A."/>
        </authorList>
    </citation>
    <scope>NUCLEOTIDE SEQUENCE [LARGE SCALE GENOMIC DNA]</scope>
    <source>
        <strain evidence="3 4">SL50</strain>
    </source>
</reference>
<keyword evidence="2" id="KW-0732">Signal</keyword>
<comment type="caution">
    <text evidence="3">The sequence shown here is derived from an EMBL/GenBank/DDBJ whole genome shotgun (WGS) entry which is preliminary data.</text>
</comment>
<dbReference type="EMBL" id="VFJB01000003">
    <property type="protein sequence ID" value="KAA0259043.1"/>
    <property type="molecule type" value="Genomic_DNA"/>
</dbReference>
<feature type="signal peptide" evidence="2">
    <location>
        <begin position="1"/>
        <end position="21"/>
    </location>
</feature>
<organism evidence="3 4">
    <name type="scientific">Deferribacter autotrophicus</name>
    <dbReference type="NCBI Taxonomy" id="500465"/>
    <lineage>
        <taxon>Bacteria</taxon>
        <taxon>Pseudomonadati</taxon>
        <taxon>Deferribacterota</taxon>
        <taxon>Deferribacteres</taxon>
        <taxon>Deferribacterales</taxon>
        <taxon>Deferribacteraceae</taxon>
        <taxon>Deferribacter</taxon>
    </lineage>
</organism>
<protein>
    <submittedName>
        <fullName evidence="3">Uncharacterized protein</fullName>
    </submittedName>
</protein>
<proteinExistence type="predicted"/>
<evidence type="ECO:0000313" key="3">
    <source>
        <dbReference type="EMBL" id="KAA0259043.1"/>
    </source>
</evidence>
<accession>A0A5A8F6I3</accession>
<evidence type="ECO:0000313" key="4">
    <source>
        <dbReference type="Proteomes" id="UP000322876"/>
    </source>
</evidence>
<feature type="region of interest" description="Disordered" evidence="1">
    <location>
        <begin position="94"/>
        <end position="116"/>
    </location>
</feature>
<sequence length="116" mass="12259">MMKKMYLFIMIIILLSTFVFAAAWDTDGVITIGSGTTADNVTLSNNVYGIYATPTDNTTYSAATMNTLGTKKYGGASDSTVIYYSDCANTPCGTGENAPNLTGSSSDFSGWTELGK</sequence>
<evidence type="ECO:0000256" key="2">
    <source>
        <dbReference type="SAM" id="SignalP"/>
    </source>
</evidence>
<feature type="chain" id="PRO_5022771321" evidence="2">
    <location>
        <begin position="22"/>
        <end position="116"/>
    </location>
</feature>
<feature type="compositionally biased region" description="Polar residues" evidence="1">
    <location>
        <begin position="94"/>
        <end position="109"/>
    </location>
</feature>